<dbReference type="EMBL" id="JACYTR010000015">
    <property type="protein sequence ID" value="MBD8525982.1"/>
    <property type="molecule type" value="Genomic_DNA"/>
</dbReference>
<dbReference type="RefSeq" id="WP_192029401.1">
    <property type="nucleotide sequence ID" value="NZ_JACYTR010000015.1"/>
</dbReference>
<dbReference type="Proteomes" id="UP000613768">
    <property type="component" value="Unassembled WGS sequence"/>
</dbReference>
<gene>
    <name evidence="1" type="ORF">IFO71_09515</name>
</gene>
<accession>A0AAW3ZMX0</accession>
<proteinExistence type="predicted"/>
<protein>
    <submittedName>
        <fullName evidence="1">Uncharacterized protein</fullName>
    </submittedName>
</protein>
<name>A0AAW3ZMX0_9GAMM</name>
<keyword evidence="2" id="KW-1185">Reference proteome</keyword>
<evidence type="ECO:0000313" key="1">
    <source>
        <dbReference type="EMBL" id="MBD8525982.1"/>
    </source>
</evidence>
<evidence type="ECO:0000313" key="2">
    <source>
        <dbReference type="Proteomes" id="UP000613768"/>
    </source>
</evidence>
<dbReference type="AlphaFoldDB" id="A0AAW3ZMX0"/>
<organism evidence="1 2">
    <name type="scientific">Pseudomarimonas arenosa</name>
    <dbReference type="NCBI Taxonomy" id="2774145"/>
    <lineage>
        <taxon>Bacteria</taxon>
        <taxon>Pseudomonadati</taxon>
        <taxon>Pseudomonadota</taxon>
        <taxon>Gammaproteobacteria</taxon>
        <taxon>Lysobacterales</taxon>
        <taxon>Lysobacteraceae</taxon>
        <taxon>Pseudomarimonas</taxon>
    </lineage>
</organism>
<comment type="caution">
    <text evidence="1">The sequence shown here is derived from an EMBL/GenBank/DDBJ whole genome shotgun (WGS) entry which is preliminary data.</text>
</comment>
<sequence>MSSVPQDRCTASAATPISGLEALPLGFCGDVLSERECSCPIEHAQRARAAPAHAAHAAVRGECAPARIAPALAVQAARWRSVGE</sequence>
<reference evidence="1 2" key="1">
    <citation type="submission" date="2020-09" db="EMBL/GenBank/DDBJ databases">
        <title>Pseudoxanthomonas sp. CAU 1598 isolated from sand of Yaerae Beach.</title>
        <authorList>
            <person name="Kim W."/>
        </authorList>
    </citation>
    <scope>NUCLEOTIDE SEQUENCE [LARGE SCALE GENOMIC DNA]</scope>
    <source>
        <strain evidence="1 2">CAU 1598</strain>
    </source>
</reference>